<proteinExistence type="predicted"/>
<keyword evidence="3" id="KW-0472">Membrane</keyword>
<keyword evidence="3" id="KW-0812">Transmembrane</keyword>
<reference evidence="5 6" key="1">
    <citation type="submission" date="2018-11" db="EMBL/GenBank/DDBJ databases">
        <authorList>
            <consortium name="Pathogen Informatics"/>
        </authorList>
    </citation>
    <scope>NUCLEOTIDE SEQUENCE [LARGE SCALE GENOMIC DNA]</scope>
</reference>
<protein>
    <recommendedName>
        <fullName evidence="4">Nematode cuticle collagen N-terminal domain-containing protein</fullName>
    </recommendedName>
</protein>
<feature type="region of interest" description="Disordered" evidence="2">
    <location>
        <begin position="123"/>
        <end position="151"/>
    </location>
</feature>
<dbReference type="SMART" id="SM01088">
    <property type="entry name" value="Col_cuticle_N"/>
    <property type="match status" value="1"/>
</dbReference>
<dbReference type="EMBL" id="UYWW01012199">
    <property type="protein sequence ID" value="VDM19575.1"/>
    <property type="molecule type" value="Genomic_DNA"/>
</dbReference>
<dbReference type="AlphaFoldDB" id="A0A3P7GDE8"/>
<keyword evidence="1" id="KW-0677">Repeat</keyword>
<dbReference type="InParanoid" id="A0A3P7GDE8"/>
<dbReference type="InterPro" id="IPR002486">
    <property type="entry name" value="Col_cuticle_N"/>
</dbReference>
<dbReference type="PANTHER" id="PTHR24637:SF428">
    <property type="entry name" value="SCAVENGER RECEPTOR CLASS A MEMBER 3"/>
    <property type="match status" value="1"/>
</dbReference>
<dbReference type="OMA" id="IEYCKAR"/>
<dbReference type="GO" id="GO:0042302">
    <property type="term" value="F:structural constituent of cuticle"/>
    <property type="evidence" value="ECO:0007669"/>
    <property type="project" value="InterPro"/>
</dbReference>
<feature type="compositionally biased region" description="Gly residues" evidence="2">
    <location>
        <begin position="179"/>
        <end position="191"/>
    </location>
</feature>
<evidence type="ECO:0000256" key="2">
    <source>
        <dbReference type="SAM" id="MobiDB-lite"/>
    </source>
</evidence>
<evidence type="ECO:0000259" key="4">
    <source>
        <dbReference type="SMART" id="SM01088"/>
    </source>
</evidence>
<keyword evidence="6" id="KW-1185">Reference proteome</keyword>
<dbReference type="PANTHER" id="PTHR24637">
    <property type="entry name" value="COLLAGEN"/>
    <property type="match status" value="1"/>
</dbReference>
<feature type="domain" description="Nematode cuticle collagen N-terminal" evidence="4">
    <location>
        <begin position="17"/>
        <end position="67"/>
    </location>
</feature>
<dbReference type="Pfam" id="PF01484">
    <property type="entry name" value="Col_cuticle_N"/>
    <property type="match status" value="1"/>
</dbReference>
<organism evidence="5 6">
    <name type="scientific">Wuchereria bancrofti</name>
    <dbReference type="NCBI Taxonomy" id="6293"/>
    <lineage>
        <taxon>Eukaryota</taxon>
        <taxon>Metazoa</taxon>
        <taxon>Ecdysozoa</taxon>
        <taxon>Nematoda</taxon>
        <taxon>Chromadorea</taxon>
        <taxon>Rhabditida</taxon>
        <taxon>Spirurina</taxon>
        <taxon>Spiruromorpha</taxon>
        <taxon>Filarioidea</taxon>
        <taxon>Onchocercidae</taxon>
        <taxon>Wuchereria</taxon>
    </lineage>
</organism>
<keyword evidence="3" id="KW-1133">Transmembrane helix</keyword>
<gene>
    <name evidence="5" type="ORF">WBA_LOCUS10657</name>
</gene>
<dbReference type="Proteomes" id="UP000270924">
    <property type="component" value="Unassembled WGS sequence"/>
</dbReference>
<feature type="region of interest" description="Disordered" evidence="2">
    <location>
        <begin position="174"/>
        <end position="249"/>
    </location>
</feature>
<evidence type="ECO:0000313" key="6">
    <source>
        <dbReference type="Proteomes" id="UP000270924"/>
    </source>
</evidence>
<dbReference type="OrthoDB" id="8939548at2759"/>
<name>A0A3P7GDE8_WUCBA</name>
<evidence type="ECO:0000256" key="1">
    <source>
        <dbReference type="ARBA" id="ARBA00022737"/>
    </source>
</evidence>
<feature type="compositionally biased region" description="Basic and acidic residues" evidence="2">
    <location>
        <begin position="233"/>
        <end position="242"/>
    </location>
</feature>
<feature type="transmembrane region" description="Helical" evidence="3">
    <location>
        <begin position="17"/>
        <end position="42"/>
    </location>
</feature>
<accession>A0A3P7GDE8</accession>
<feature type="compositionally biased region" description="Gly residues" evidence="2">
    <location>
        <begin position="211"/>
        <end position="220"/>
    </location>
</feature>
<evidence type="ECO:0000313" key="5">
    <source>
        <dbReference type="EMBL" id="VDM19575.1"/>
    </source>
</evidence>
<evidence type="ECO:0000256" key="3">
    <source>
        <dbReference type="SAM" id="Phobius"/>
    </source>
</evidence>
<sequence>MTFGKASPPEHQLRQSAFLAVVISTVVVITSIITLPMLYSFITTFQSHLFREIEYCKARTKDINKEFSLLSNEASDISNDRIRRQHSNYEINSNGPSASSYLDQYPQLPLNANHKLSSRSFCSCQQGPVGQPGTPGDNGPPGVDAMSGADVGDMGKIGPKGAYGKPGNLIKVGTSQGCGFEGRSGPSGGYGRRGKPGRSGKSSDGPIGPRGTPGLGGKPGTSGTIGPPGARGRIGESGDCRHCPKPPGY</sequence>
<feature type="compositionally biased region" description="Low complexity" evidence="2">
    <location>
        <begin position="125"/>
        <end position="135"/>
    </location>
</feature>